<dbReference type="Proteomes" id="UP000261580">
    <property type="component" value="Unassembled WGS sequence"/>
</dbReference>
<keyword evidence="2" id="KW-0472">Membrane</keyword>
<dbReference type="GO" id="GO:0006644">
    <property type="term" value="P:phospholipid metabolic process"/>
    <property type="evidence" value="ECO:0007669"/>
    <property type="project" value="TreeGrafter"/>
</dbReference>
<evidence type="ECO:0000313" key="4">
    <source>
        <dbReference type="Ensembl" id="ENSNBRP00000000645.1"/>
    </source>
</evidence>
<dbReference type="PANTHER" id="PTHR46320">
    <property type="entry name" value="GLYCEROPHOSPHODIESTER PHOSPHODIESTERASE 1"/>
    <property type="match status" value="1"/>
</dbReference>
<dbReference type="AlphaFoldDB" id="A0A3Q4FYQ9"/>
<evidence type="ECO:0000256" key="1">
    <source>
        <dbReference type="ARBA" id="ARBA00007277"/>
    </source>
</evidence>
<feature type="domain" description="GP-PDE" evidence="3">
    <location>
        <begin position="67"/>
        <end position="318"/>
    </location>
</feature>
<dbReference type="Ensembl" id="ENSNBRT00000000689.1">
    <property type="protein sequence ID" value="ENSNBRP00000000645.1"/>
    <property type="gene ID" value="ENSNBRG00000000516.1"/>
</dbReference>
<dbReference type="SUPFAM" id="SSF51695">
    <property type="entry name" value="PLC-like phosphodiesterases"/>
    <property type="match status" value="1"/>
</dbReference>
<dbReference type="PROSITE" id="PS51704">
    <property type="entry name" value="GP_PDE"/>
    <property type="match status" value="1"/>
</dbReference>
<evidence type="ECO:0000256" key="2">
    <source>
        <dbReference type="SAM" id="Phobius"/>
    </source>
</evidence>
<dbReference type="Gene3D" id="3.20.20.190">
    <property type="entry name" value="Phosphatidylinositol (PI) phosphodiesterase"/>
    <property type="match status" value="2"/>
</dbReference>
<dbReference type="PANTHER" id="PTHR46320:SF1">
    <property type="entry name" value="GLYCEROPHOSPHODIESTER PHOSPHODIESTERASE 1"/>
    <property type="match status" value="1"/>
</dbReference>
<feature type="transmembrane region" description="Helical" evidence="2">
    <location>
        <begin position="12"/>
        <end position="38"/>
    </location>
</feature>
<comment type="similarity">
    <text evidence="1">Belongs to the glycerophosphoryl diester phosphodiesterase family.</text>
</comment>
<accession>A0A3Q4FYQ9</accession>
<keyword evidence="2" id="KW-1133">Transmembrane helix</keyword>
<proteinExistence type="inferred from homology"/>
<dbReference type="GeneTree" id="ENSGT00510000047820"/>
<evidence type="ECO:0000313" key="5">
    <source>
        <dbReference type="Proteomes" id="UP000261580"/>
    </source>
</evidence>
<dbReference type="GO" id="GO:0008889">
    <property type="term" value="F:glycerophosphodiester phosphodiesterase activity"/>
    <property type="evidence" value="ECO:0007669"/>
    <property type="project" value="TreeGrafter"/>
</dbReference>
<keyword evidence="5" id="KW-1185">Reference proteome</keyword>
<protein>
    <submittedName>
        <fullName evidence="4">Glycerophosphodiester phosphodiesterase 1</fullName>
    </submittedName>
</protein>
<name>A0A3Q4FYQ9_NEOBR</name>
<dbReference type="InterPro" id="IPR030395">
    <property type="entry name" value="GP_PDE_dom"/>
</dbReference>
<reference evidence="4" key="1">
    <citation type="submission" date="2025-08" db="UniProtKB">
        <authorList>
            <consortium name="Ensembl"/>
        </authorList>
    </citation>
    <scope>IDENTIFICATION</scope>
</reference>
<evidence type="ECO:0000259" key="3">
    <source>
        <dbReference type="PROSITE" id="PS51704"/>
    </source>
</evidence>
<dbReference type="GO" id="GO:0005886">
    <property type="term" value="C:plasma membrane"/>
    <property type="evidence" value="ECO:0007669"/>
    <property type="project" value="TreeGrafter"/>
</dbReference>
<reference evidence="4" key="2">
    <citation type="submission" date="2025-09" db="UniProtKB">
        <authorList>
            <consortium name="Ensembl"/>
        </authorList>
    </citation>
    <scope>IDENTIFICATION</scope>
</reference>
<dbReference type="Bgee" id="ENSNBRG00000000516">
    <property type="expression patterns" value="Expressed in brain and 1 other cell type or tissue"/>
</dbReference>
<dbReference type="GO" id="GO:0006580">
    <property type="term" value="P:ethanolamine metabolic process"/>
    <property type="evidence" value="ECO:0007669"/>
    <property type="project" value="TreeGrafter"/>
</dbReference>
<dbReference type="InterPro" id="IPR017946">
    <property type="entry name" value="PLC-like_Pdiesterase_TIM-brl"/>
</dbReference>
<dbReference type="Pfam" id="PF03009">
    <property type="entry name" value="GDPD"/>
    <property type="match status" value="1"/>
</dbReference>
<dbReference type="CDD" id="cd08573">
    <property type="entry name" value="GDPD_GDE1"/>
    <property type="match status" value="1"/>
</dbReference>
<dbReference type="GO" id="GO:0070291">
    <property type="term" value="P:N-acylethanolamine metabolic process"/>
    <property type="evidence" value="ECO:0007669"/>
    <property type="project" value="TreeGrafter"/>
</dbReference>
<organism evidence="4 5">
    <name type="scientific">Neolamprologus brichardi</name>
    <name type="common">Fairy cichlid</name>
    <name type="synonym">Lamprologus brichardi</name>
    <dbReference type="NCBI Taxonomy" id="32507"/>
    <lineage>
        <taxon>Eukaryota</taxon>
        <taxon>Metazoa</taxon>
        <taxon>Chordata</taxon>
        <taxon>Craniata</taxon>
        <taxon>Vertebrata</taxon>
        <taxon>Euteleostomi</taxon>
        <taxon>Actinopterygii</taxon>
        <taxon>Neopterygii</taxon>
        <taxon>Teleostei</taxon>
        <taxon>Neoteleostei</taxon>
        <taxon>Acanthomorphata</taxon>
        <taxon>Ovalentaria</taxon>
        <taxon>Cichlomorphae</taxon>
        <taxon>Cichliformes</taxon>
        <taxon>Cichlidae</taxon>
        <taxon>African cichlids</taxon>
        <taxon>Pseudocrenilabrinae</taxon>
        <taxon>Lamprologini</taxon>
        <taxon>Neolamprologus</taxon>
    </lineage>
</organism>
<keyword evidence="2" id="KW-0812">Transmembrane</keyword>
<sequence>MLQIGDEVVYFSVVFLLVVLVTRSATWATLLTAFLYIFMVMFRFPPVPADRAARVLRPGALSSGGGVPVVAHRGGSHDAPENTLAAIREASRNGATGVELDLSFTADGVPVLMHDETVDRTTNGSGPISKLQFVQLRRLNAAAHHRMKKRLTLPHSYSTCVVHSPALQAVSVLHNMFKKFPVLYNSSVVSSFEPKVIYKMRQTDPHVITALTHRPWRLSRFGDGTPRSLSTWSQLWTGVLDVLLDWAHHRVLWKLCGISAILVQKDFISRDYVQYWAERGVEVVGWTVNTAVEKEYYQNLLKISYMTDSLLEDCDPHY</sequence>